<dbReference type="Proteomes" id="UP000011083">
    <property type="component" value="Unassembled WGS sequence"/>
</dbReference>
<dbReference type="AlphaFoldDB" id="L8GK34"/>
<name>L8GK34_ACACF</name>
<reference evidence="2 3" key="1">
    <citation type="journal article" date="2013" name="Genome Biol.">
        <title>Genome of Acanthamoeba castellanii highlights extensive lateral gene transfer and early evolution of tyrosine kinase signaling.</title>
        <authorList>
            <person name="Clarke M."/>
            <person name="Lohan A.J."/>
            <person name="Liu B."/>
            <person name="Lagkouvardos I."/>
            <person name="Roy S."/>
            <person name="Zafar N."/>
            <person name="Bertelli C."/>
            <person name="Schilde C."/>
            <person name="Kianianmomeni A."/>
            <person name="Burglin T.R."/>
            <person name="Frech C."/>
            <person name="Turcotte B."/>
            <person name="Kopec K.O."/>
            <person name="Synnott J.M."/>
            <person name="Choo C."/>
            <person name="Paponov I."/>
            <person name="Finkler A."/>
            <person name="Soon Heng Tan C."/>
            <person name="Hutchins A.P."/>
            <person name="Weinmeier T."/>
            <person name="Rattei T."/>
            <person name="Chu J.S."/>
            <person name="Gimenez G."/>
            <person name="Irimia M."/>
            <person name="Rigden D.J."/>
            <person name="Fitzpatrick D.A."/>
            <person name="Lorenzo-Morales J."/>
            <person name="Bateman A."/>
            <person name="Chiu C.H."/>
            <person name="Tang P."/>
            <person name="Hegemann P."/>
            <person name="Fromm H."/>
            <person name="Raoult D."/>
            <person name="Greub G."/>
            <person name="Miranda-Saavedra D."/>
            <person name="Chen N."/>
            <person name="Nash P."/>
            <person name="Ginger M.L."/>
            <person name="Horn M."/>
            <person name="Schaap P."/>
            <person name="Caler L."/>
            <person name="Loftus B."/>
        </authorList>
    </citation>
    <scope>NUCLEOTIDE SEQUENCE [LARGE SCALE GENOMIC DNA]</scope>
    <source>
        <strain evidence="2 3">Neff</strain>
    </source>
</reference>
<feature type="region of interest" description="Disordered" evidence="1">
    <location>
        <begin position="209"/>
        <end position="254"/>
    </location>
</feature>
<feature type="compositionally biased region" description="Low complexity" evidence="1">
    <location>
        <begin position="164"/>
        <end position="175"/>
    </location>
</feature>
<evidence type="ECO:0000313" key="2">
    <source>
        <dbReference type="EMBL" id="ELR13397.1"/>
    </source>
</evidence>
<gene>
    <name evidence="2" type="ORF">ACA1_243570</name>
</gene>
<proteinExistence type="predicted"/>
<protein>
    <submittedName>
        <fullName evidence="2">Uncharacterized protein</fullName>
    </submittedName>
</protein>
<accession>L8GK34</accession>
<dbReference type="KEGG" id="acan:ACA1_243570"/>
<dbReference type="RefSeq" id="XP_004335410.1">
    <property type="nucleotide sequence ID" value="XM_004335362.1"/>
</dbReference>
<feature type="compositionally biased region" description="Acidic residues" evidence="1">
    <location>
        <begin position="241"/>
        <end position="254"/>
    </location>
</feature>
<dbReference type="EMBL" id="KB008093">
    <property type="protein sequence ID" value="ELR13397.1"/>
    <property type="molecule type" value="Genomic_DNA"/>
</dbReference>
<dbReference type="VEuPathDB" id="AmoebaDB:ACA1_243570"/>
<feature type="region of interest" description="Disordered" evidence="1">
    <location>
        <begin position="110"/>
        <end position="182"/>
    </location>
</feature>
<evidence type="ECO:0000256" key="1">
    <source>
        <dbReference type="SAM" id="MobiDB-lite"/>
    </source>
</evidence>
<organism evidence="2 3">
    <name type="scientific">Acanthamoeba castellanii (strain ATCC 30010 / Neff)</name>
    <dbReference type="NCBI Taxonomy" id="1257118"/>
    <lineage>
        <taxon>Eukaryota</taxon>
        <taxon>Amoebozoa</taxon>
        <taxon>Discosea</taxon>
        <taxon>Longamoebia</taxon>
        <taxon>Centramoebida</taxon>
        <taxon>Acanthamoebidae</taxon>
        <taxon>Acanthamoeba</taxon>
    </lineage>
</organism>
<evidence type="ECO:0000313" key="3">
    <source>
        <dbReference type="Proteomes" id="UP000011083"/>
    </source>
</evidence>
<keyword evidence="3" id="KW-1185">Reference proteome</keyword>
<sequence length="254" mass="28494">MRKSESESESDERTWPRLSFHGGRSDRIANTSFFMVLFVVWPTSSLLRVHPANYHKGNHKLQDPPTSSGTLYLRGCLEGRGFRVRLWIEDEHGVFLYPVGELDLGEVITNRGTARRQEPARRSKRQRTSDAQADRPEGLAQHQDQGLASDQHPLNPEPGPIELTGSTTTSPAGTPQYGSFDWNPPTNSISYVDNNSIYDNNSHAAPLRDDRFITPYPHPSVVRPDPLALPTSAPPQGEAAREDETEFDTDQFFN</sequence>
<dbReference type="GeneID" id="14914066"/>